<evidence type="ECO:0000259" key="5">
    <source>
        <dbReference type="PROSITE" id="PS50893"/>
    </source>
</evidence>
<accession>A0A9W6LGA7</accession>
<dbReference type="SMART" id="SM00382">
    <property type="entry name" value="AAA"/>
    <property type="match status" value="2"/>
</dbReference>
<keyword evidence="2" id="KW-0547">Nucleotide-binding</keyword>
<dbReference type="SUPFAM" id="SSF52540">
    <property type="entry name" value="P-loop containing nucleoside triphosphate hydrolases"/>
    <property type="match status" value="2"/>
</dbReference>
<evidence type="ECO:0000256" key="1">
    <source>
        <dbReference type="ARBA" id="ARBA00022737"/>
    </source>
</evidence>
<evidence type="ECO:0000313" key="6">
    <source>
        <dbReference type="EMBL" id="GLI42418.1"/>
    </source>
</evidence>
<keyword evidence="7" id="KW-1185">Reference proteome</keyword>
<sequence length="530" mass="57404">MTTYINVQQLRFLWPEGEKVFDGLDVVFSDGRTALIGDNGTGKSTLLKLVAGLLKPESGSITASGLIEYLPQELPLRLGDTVSDLLGIAGKRRALAAIEAGDADEANFNVIGEDWDFLDRSRVALDELGLDHVGFDRTVATLSGGESMLVGLAGRLVRRPDVLLLDEPSNNLDGSARKRLYQAIRRFNGTLVVVSHDRALLEHVDAVADLYKGHIRVFEGNYSAYEQVIEAEQEAAARAVRDAKQDLTRQKRELIAARTQNDRGASSWRREQARGGTPKILLNAKKNAGEVSSAKLLNAKLDDVAEARDRLDEAEEGLRDDGGISVDLPETSVSSRRDIAIIKGLKVSDLYGEEGLGLHLRGPERVAVTGDNGAGKTTLLRAIADAARVPHGFLTQRLELLDDEASVLDNVRAKAPEAEEKILRTRLARFGMRRESVFQPVATLSGGQRLRAALATVLSSQPAPQLLLLDEPTNNLDMSSIRQLQQALTAFQGALVVVSHDEAFLEGLGLTRRVALTRGEGIAVDVPVAA</sequence>
<dbReference type="FunFam" id="3.40.50.300:FF:001320">
    <property type="entry name" value="Heme ABC transporter ATP-binding protein"/>
    <property type="match status" value="1"/>
</dbReference>
<comment type="caution">
    <text evidence="6">The sequence shown here is derived from an EMBL/GenBank/DDBJ whole genome shotgun (WGS) entry which is preliminary data.</text>
</comment>
<keyword evidence="3" id="KW-0067">ATP-binding</keyword>
<dbReference type="InterPro" id="IPR027417">
    <property type="entry name" value="P-loop_NTPase"/>
</dbReference>
<dbReference type="InterPro" id="IPR003593">
    <property type="entry name" value="AAA+_ATPase"/>
</dbReference>
<gene>
    <name evidence="6" type="ORF">GALLR39Z86_22680</name>
</gene>
<organism evidence="6 7">
    <name type="scientific">Glycomyces algeriensis</name>
    <dbReference type="NCBI Taxonomy" id="256037"/>
    <lineage>
        <taxon>Bacteria</taxon>
        <taxon>Bacillati</taxon>
        <taxon>Actinomycetota</taxon>
        <taxon>Actinomycetes</taxon>
        <taxon>Glycomycetales</taxon>
        <taxon>Glycomycetaceae</taxon>
        <taxon>Glycomyces</taxon>
    </lineage>
</organism>
<evidence type="ECO:0000313" key="7">
    <source>
        <dbReference type="Proteomes" id="UP001144313"/>
    </source>
</evidence>
<dbReference type="InterPro" id="IPR050611">
    <property type="entry name" value="ABCF"/>
</dbReference>
<dbReference type="PANTHER" id="PTHR19211">
    <property type="entry name" value="ATP-BINDING TRANSPORT PROTEIN-RELATED"/>
    <property type="match status" value="1"/>
</dbReference>
<dbReference type="Pfam" id="PF00005">
    <property type="entry name" value="ABC_tran"/>
    <property type="match status" value="2"/>
</dbReference>
<keyword evidence="1" id="KW-0677">Repeat</keyword>
<evidence type="ECO:0000256" key="2">
    <source>
        <dbReference type="ARBA" id="ARBA00022741"/>
    </source>
</evidence>
<evidence type="ECO:0000256" key="3">
    <source>
        <dbReference type="ARBA" id="ARBA00022840"/>
    </source>
</evidence>
<dbReference type="PANTHER" id="PTHR19211:SF6">
    <property type="entry name" value="BLL7188 PROTEIN"/>
    <property type="match status" value="1"/>
</dbReference>
<protein>
    <submittedName>
        <fullName evidence="6">ABC transporter</fullName>
    </submittedName>
</protein>
<dbReference type="InterPro" id="IPR003439">
    <property type="entry name" value="ABC_transporter-like_ATP-bd"/>
</dbReference>
<name>A0A9W6LGA7_9ACTN</name>
<dbReference type="AlphaFoldDB" id="A0A9W6LGA7"/>
<dbReference type="PROSITE" id="PS50893">
    <property type="entry name" value="ABC_TRANSPORTER_2"/>
    <property type="match status" value="1"/>
</dbReference>
<feature type="domain" description="ABC transporter" evidence="5">
    <location>
        <begin position="5"/>
        <end position="237"/>
    </location>
</feature>
<dbReference type="Proteomes" id="UP001144313">
    <property type="component" value="Unassembled WGS sequence"/>
</dbReference>
<dbReference type="GO" id="GO:0016887">
    <property type="term" value="F:ATP hydrolysis activity"/>
    <property type="evidence" value="ECO:0007669"/>
    <property type="project" value="InterPro"/>
</dbReference>
<dbReference type="Gene3D" id="3.40.50.300">
    <property type="entry name" value="P-loop containing nucleotide triphosphate hydrolases"/>
    <property type="match status" value="2"/>
</dbReference>
<proteinExistence type="predicted"/>
<keyword evidence="4" id="KW-0175">Coiled coil</keyword>
<reference evidence="6" key="1">
    <citation type="submission" date="2022-12" db="EMBL/GenBank/DDBJ databases">
        <title>Reference genome sequencing for broad-spectrum identification of bacterial and archaeal isolates by mass spectrometry.</title>
        <authorList>
            <person name="Sekiguchi Y."/>
            <person name="Tourlousse D.M."/>
        </authorList>
    </citation>
    <scope>NUCLEOTIDE SEQUENCE</scope>
    <source>
        <strain evidence="6">LLR39Z86</strain>
    </source>
</reference>
<dbReference type="EMBL" id="BSDT01000001">
    <property type="protein sequence ID" value="GLI42418.1"/>
    <property type="molecule type" value="Genomic_DNA"/>
</dbReference>
<dbReference type="GO" id="GO:0005524">
    <property type="term" value="F:ATP binding"/>
    <property type="evidence" value="ECO:0007669"/>
    <property type="project" value="UniProtKB-KW"/>
</dbReference>
<evidence type="ECO:0000256" key="4">
    <source>
        <dbReference type="SAM" id="Coils"/>
    </source>
</evidence>
<feature type="coiled-coil region" evidence="4">
    <location>
        <begin position="233"/>
        <end position="260"/>
    </location>
</feature>
<dbReference type="RefSeq" id="WP_270114317.1">
    <property type="nucleotide sequence ID" value="NZ_BAAAOL010000006.1"/>
</dbReference>